<feature type="domain" description="HTH merR-type" evidence="2">
    <location>
        <begin position="10"/>
        <end position="78"/>
    </location>
</feature>
<dbReference type="PROSITE" id="PS50937">
    <property type="entry name" value="HTH_MERR_2"/>
    <property type="match status" value="1"/>
</dbReference>
<sequence>MAKSRDAFRTISEVADWLDTPAHVLRFWESRFTQVKPVKRAGGRRYYRPADMELLGGIKRLLHDDGMTIKGVQKLLREEGIKHVAGLSQPIDDDGDAEKPSEKSEASAHEDAQPVEKREENAPDASEALDTTEAEQEAAQASEPEEEETEVDAGEVVSFPPPSDLSPHHPAPSANTDQADDPAIEPDALPFLKDTAQAAEEPEVADTAPSVQDTIQSIVDDTLEDIVAEEISAFAESDTAEEASDAPTEVPAPTDPHQGFSLSDLDLPAPEDVPEEPAFFTRSEVNDPSENVVEPAEEAPETAEDEPLTLEEKIKSAVDRVSGDATPQAADSEEIVQASLDFSAMSVRSEEETVEESSETEQEHAASFPSFSHAEPQGESATEETPEEPAATFVMPEIADDPEDDASGFDRTGIRAALAANKAERSPEETAQFQEILTRLRALQNASGGVSNPSAGN</sequence>
<feature type="compositionally biased region" description="Basic and acidic residues" evidence="1">
    <location>
        <begin position="97"/>
        <end position="121"/>
    </location>
</feature>
<reference evidence="3" key="1">
    <citation type="submission" date="2022-10" db="EMBL/GenBank/DDBJ databases">
        <authorList>
            <person name="Yue Y."/>
        </authorList>
    </citation>
    <scope>NUCLEOTIDE SEQUENCE</scope>
    <source>
        <strain evidence="3">Z654</strain>
    </source>
</reference>
<feature type="region of interest" description="Disordered" evidence="1">
    <location>
        <begin position="86"/>
        <end position="212"/>
    </location>
</feature>
<dbReference type="Pfam" id="PF13411">
    <property type="entry name" value="MerR_1"/>
    <property type="match status" value="1"/>
</dbReference>
<feature type="region of interest" description="Disordered" evidence="1">
    <location>
        <begin position="234"/>
        <end position="411"/>
    </location>
</feature>
<dbReference type="InterPro" id="IPR000551">
    <property type="entry name" value="MerR-type_HTH_dom"/>
</dbReference>
<dbReference type="GO" id="GO:0003677">
    <property type="term" value="F:DNA binding"/>
    <property type="evidence" value="ECO:0007669"/>
    <property type="project" value="InterPro"/>
</dbReference>
<keyword evidence="4" id="KW-1185">Reference proteome</keyword>
<feature type="compositionally biased region" description="Acidic residues" evidence="1">
    <location>
        <begin position="143"/>
        <end position="153"/>
    </location>
</feature>
<gene>
    <name evidence="3" type="ORF">OH136_06645</name>
</gene>
<dbReference type="GO" id="GO:0006355">
    <property type="term" value="P:regulation of DNA-templated transcription"/>
    <property type="evidence" value="ECO:0007669"/>
    <property type="project" value="InterPro"/>
</dbReference>
<comment type="caution">
    <text evidence="3">The sequence shown here is derived from an EMBL/GenBank/DDBJ whole genome shotgun (WGS) entry which is preliminary data.</text>
</comment>
<dbReference type="InterPro" id="IPR009061">
    <property type="entry name" value="DNA-bd_dom_put_sf"/>
</dbReference>
<feature type="compositionally biased region" description="Acidic residues" evidence="1">
    <location>
        <begin position="398"/>
        <end position="407"/>
    </location>
</feature>
<dbReference type="SUPFAM" id="SSF46955">
    <property type="entry name" value="Putative DNA-binding domain"/>
    <property type="match status" value="1"/>
</dbReference>
<evidence type="ECO:0000313" key="3">
    <source>
        <dbReference type="EMBL" id="MCV6824232.1"/>
    </source>
</evidence>
<organism evidence="3 4">
    <name type="scientific">Halocynthiibacter halioticoli</name>
    <dbReference type="NCBI Taxonomy" id="2986804"/>
    <lineage>
        <taxon>Bacteria</taxon>
        <taxon>Pseudomonadati</taxon>
        <taxon>Pseudomonadota</taxon>
        <taxon>Alphaproteobacteria</taxon>
        <taxon>Rhodobacterales</taxon>
        <taxon>Paracoccaceae</taxon>
        <taxon>Halocynthiibacter</taxon>
    </lineage>
</organism>
<dbReference type="CDD" id="cd04765">
    <property type="entry name" value="HTH_MlrA-like_sg2"/>
    <property type="match status" value="1"/>
</dbReference>
<proteinExistence type="predicted"/>
<evidence type="ECO:0000256" key="1">
    <source>
        <dbReference type="SAM" id="MobiDB-lite"/>
    </source>
</evidence>
<accession>A0AAE3LQ95</accession>
<dbReference type="AlphaFoldDB" id="A0AAE3LQ95"/>
<feature type="compositionally biased region" description="Basic and acidic residues" evidence="1">
    <location>
        <begin position="310"/>
        <end position="322"/>
    </location>
</feature>
<dbReference type="EMBL" id="JAOYFC010000001">
    <property type="protein sequence ID" value="MCV6824232.1"/>
    <property type="molecule type" value="Genomic_DNA"/>
</dbReference>
<feature type="compositionally biased region" description="Acidic residues" evidence="1">
    <location>
        <begin position="295"/>
        <end position="309"/>
    </location>
</feature>
<dbReference type="Proteomes" id="UP001208041">
    <property type="component" value="Unassembled WGS sequence"/>
</dbReference>
<evidence type="ECO:0000259" key="2">
    <source>
        <dbReference type="PROSITE" id="PS50937"/>
    </source>
</evidence>
<dbReference type="SMART" id="SM00422">
    <property type="entry name" value="HTH_MERR"/>
    <property type="match status" value="1"/>
</dbReference>
<dbReference type="Gene3D" id="1.10.1660.10">
    <property type="match status" value="1"/>
</dbReference>
<evidence type="ECO:0000313" key="4">
    <source>
        <dbReference type="Proteomes" id="UP001208041"/>
    </source>
</evidence>
<protein>
    <submittedName>
        <fullName evidence="3">MerR family transcriptional regulator</fullName>
    </submittedName>
</protein>
<name>A0AAE3LQ95_9RHOB</name>
<dbReference type="RefSeq" id="WP_263953047.1">
    <property type="nucleotide sequence ID" value="NZ_JAOYFC010000001.1"/>
</dbReference>